<dbReference type="PROSITE" id="PS51257">
    <property type="entry name" value="PROKAR_LIPOPROTEIN"/>
    <property type="match status" value="1"/>
</dbReference>
<evidence type="ECO:0000313" key="3">
    <source>
        <dbReference type="Proteomes" id="UP000184335"/>
    </source>
</evidence>
<dbReference type="InterPro" id="IPR019734">
    <property type="entry name" value="TPR_rpt"/>
</dbReference>
<evidence type="ECO:0000313" key="2">
    <source>
        <dbReference type="EMBL" id="SHI75643.1"/>
    </source>
</evidence>
<dbReference type="InterPro" id="IPR011990">
    <property type="entry name" value="TPR-like_helical_dom_sf"/>
</dbReference>
<keyword evidence="3" id="KW-1185">Reference proteome</keyword>
<dbReference type="AlphaFoldDB" id="A0A1M6DR42"/>
<dbReference type="SUPFAM" id="SSF48452">
    <property type="entry name" value="TPR-like"/>
    <property type="match status" value="2"/>
</dbReference>
<dbReference type="Proteomes" id="UP000184335">
    <property type="component" value="Unassembled WGS sequence"/>
</dbReference>
<evidence type="ECO:0000256" key="1">
    <source>
        <dbReference type="SAM" id="MobiDB-lite"/>
    </source>
</evidence>
<feature type="compositionally biased region" description="Basic and acidic residues" evidence="1">
    <location>
        <begin position="809"/>
        <end position="826"/>
    </location>
</feature>
<dbReference type="Gene3D" id="1.25.40.10">
    <property type="entry name" value="Tetratricopeptide repeat domain"/>
    <property type="match status" value="2"/>
</dbReference>
<protein>
    <recommendedName>
        <fullName evidence="4">Protein involved in gliding motility SprE</fullName>
    </recommendedName>
</protein>
<name>A0A1M6DR42_9FLAO</name>
<organism evidence="2 3">
    <name type="scientific">Cruoricaptor ignavus</name>
    <dbReference type="NCBI Taxonomy" id="1118202"/>
    <lineage>
        <taxon>Bacteria</taxon>
        <taxon>Pseudomonadati</taxon>
        <taxon>Bacteroidota</taxon>
        <taxon>Flavobacteriia</taxon>
        <taxon>Flavobacteriales</taxon>
        <taxon>Weeksellaceae</taxon>
        <taxon>Cruoricaptor</taxon>
    </lineage>
</organism>
<dbReference type="RefSeq" id="WP_073179085.1">
    <property type="nucleotide sequence ID" value="NZ_FQYI01000004.1"/>
</dbReference>
<feature type="compositionally biased region" description="Polar residues" evidence="1">
    <location>
        <begin position="832"/>
        <end position="848"/>
    </location>
</feature>
<feature type="compositionally biased region" description="Low complexity" evidence="1">
    <location>
        <begin position="788"/>
        <end position="799"/>
    </location>
</feature>
<feature type="region of interest" description="Disordered" evidence="1">
    <location>
        <begin position="86"/>
        <end position="113"/>
    </location>
</feature>
<reference evidence="2 3" key="1">
    <citation type="submission" date="2016-11" db="EMBL/GenBank/DDBJ databases">
        <authorList>
            <person name="Jaros S."/>
            <person name="Januszkiewicz K."/>
            <person name="Wedrychowicz H."/>
        </authorList>
    </citation>
    <scope>NUCLEOTIDE SEQUENCE [LARGE SCALE GENOMIC DNA]</scope>
    <source>
        <strain evidence="2 3">DSM 25479</strain>
    </source>
</reference>
<gene>
    <name evidence="2" type="ORF">SAMN05443429_10466</name>
</gene>
<dbReference type="OrthoDB" id="1522549at2"/>
<accession>A0A1M6DR42</accession>
<evidence type="ECO:0008006" key="4">
    <source>
        <dbReference type="Google" id="ProtNLM"/>
    </source>
</evidence>
<proteinExistence type="predicted"/>
<dbReference type="Pfam" id="PF13432">
    <property type="entry name" value="TPR_16"/>
    <property type="match status" value="1"/>
</dbReference>
<sequence>MKNRILLLLSIATLLACSSKNNYKKEKNLGLKKYTAYYNTLFNGQEALKAEIDGRKKSHQDNFYQPYIKILKEEDQPIGSNFDVSNSFFSDDDDPSSALGRRNPTNQAGRQLARPGFISQQNAGTSVLDIAAAKAQKTITKYSVIKNGREKNKTIFDAYITLAQVRLLQDRPLEALDALNNIFTTMPEDKRIGLAKVYQAQAYTKLGDYFRADEIFRSLNGMPRSYDKLKTIYYSEMLLAAGKKESAINELENAFTANKNRYLRSRIAFLRGQVLADLNRNEDARESFATAYKYSNDFQFEVRSQVEIAKTFRGKNDDYESAKNYLENISKKGTYSSRKNEFYYALGLMANEAGKPEDAQNFFRLALREELSDPQLRGLTYYEIGRAYLSESDYIAAGAYYDSAVAVMTYQPQKAQLELQSQNIKDITKNYYLVKRNDSILNLVQMPENERNAFFAKHIDEIRKKEMREDEEAAKLARQRERTKGFDTGDYDTNAAMNSAPRGFQDFSAGGSRGGFYFANQGTVARGQADFKQIWGSRSAQDNWRYSSRNRTLEDAKNESMGIASVRDPRRYEVEFYTENLPKNPEEIASLKKARDTASLGLGRMYNAYFGNRPLATETLYSLADAKPEDEVRLQALYQIFAMNYEQNPQAAERAKQIILSDYPYTSYAEFVKNPKNTDFTQSSKEVVKAYTDAFSLYEDGKYEESMSLISKSLEQYPKDALVPKFALLNAYNTGKTAGKEIMILQLEQLALNYAKTPEGMKAAEMLNYLQSDLQMEMTDESGNRIPAAEKAAPQARAENPLDGDDPAGIERESVPTSRVRLEEANRPIPEINTTQDVVQPMQNSEMPTSPVMRRNQERPPLRTPGMRKNDGFGNPAQDVESMRKSAER</sequence>
<dbReference type="STRING" id="1118202.SAMN05443429_10466"/>
<dbReference type="SMART" id="SM00028">
    <property type="entry name" value="TPR"/>
    <property type="match status" value="5"/>
</dbReference>
<feature type="region of interest" description="Disordered" evidence="1">
    <location>
        <begin position="788"/>
        <end position="889"/>
    </location>
</feature>
<dbReference type="EMBL" id="FQYI01000004">
    <property type="protein sequence ID" value="SHI75643.1"/>
    <property type="molecule type" value="Genomic_DNA"/>
</dbReference>